<evidence type="ECO:0000313" key="3">
    <source>
        <dbReference type="EMBL" id="AZA62975.1"/>
    </source>
</evidence>
<organism evidence="3 4">
    <name type="scientific">Chryseobacterium indoltheticum</name>
    <dbReference type="NCBI Taxonomy" id="254"/>
    <lineage>
        <taxon>Bacteria</taxon>
        <taxon>Pseudomonadati</taxon>
        <taxon>Bacteroidota</taxon>
        <taxon>Flavobacteriia</taxon>
        <taxon>Flavobacteriales</taxon>
        <taxon>Weeksellaceae</taxon>
        <taxon>Chryseobacterium group</taxon>
        <taxon>Chryseobacterium</taxon>
    </lineage>
</organism>
<dbReference type="AlphaFoldDB" id="A0A3G6NAK3"/>
<dbReference type="PANTHER" id="PTHR35861:SF1">
    <property type="entry name" value="PHAGE TAIL SHEATH PROTEIN"/>
    <property type="match status" value="1"/>
</dbReference>
<dbReference type="PANTHER" id="PTHR35861">
    <property type="match status" value="1"/>
</dbReference>
<evidence type="ECO:0000256" key="1">
    <source>
        <dbReference type="ARBA" id="ARBA00008005"/>
    </source>
</evidence>
<dbReference type="Pfam" id="PF17482">
    <property type="entry name" value="Phage_sheath_1C"/>
    <property type="match status" value="1"/>
</dbReference>
<dbReference type="InterPro" id="IPR052042">
    <property type="entry name" value="Tail_sheath_structural"/>
</dbReference>
<dbReference type="Gene3D" id="3.40.50.11780">
    <property type="match status" value="2"/>
</dbReference>
<sequence length="588" mass="64890">MLNPTTPGVSVEEITKLPYSVTLVDTAIPVFIGYTEQIPEGYDINDNENKKLKISSFLDYEDKFGKAKKEKLQLKDVEGKGVTVVEPQVQFLMYYSLQMYFANGGGPCYIISVGTYASASTGVQLSSLKNGLDKIETLKAIKDPILILCPDAVSLTEPNFYELYNYTIGKLETKNRFAILDTYEGNSATISNGLDTIGNFRKEVNPTNHAAAYFPHLKTILNYTFDEDETPIVHAGLQKEGEDSAVFYAGEIAALDELKSLASDEISGGSANGFVLADLLGQAIAIAQEVIATADESTDETVNAKADLKEAINEAKVVLEAIYDGTIDDFIVPEDLDESAPIFSGEFEGLKNAILNVKDQKGNANGIRLKNLESSDSLLYSEIKKAIKSLKVVVPPSSAMAGVYARIDSTRGVWKAPANVSLSYVINPTEKISDQEQSDLNIHDSGKSINAIRTFTGKGTLVWGARTLDAKDKKENKDNEWKYVHVRRYYKMINQSISDALAKFINEPNTSYTWLRAKTMLENFLNQQWMDGALAGNTPKEAYEVKVYGSKDPITENITNTMNVEIKIALVRPAEFIILKFSHKLQQS</sequence>
<feature type="domain" description="Tail sheath protein C-terminal" evidence="2">
    <location>
        <begin position="477"/>
        <end position="581"/>
    </location>
</feature>
<accession>A0A3G6NAK3</accession>
<dbReference type="InterPro" id="IPR020287">
    <property type="entry name" value="Tail_sheath_C"/>
</dbReference>
<evidence type="ECO:0000313" key="4">
    <source>
        <dbReference type="Proteomes" id="UP000269076"/>
    </source>
</evidence>
<dbReference type="EMBL" id="CP033928">
    <property type="protein sequence ID" value="AZA62975.1"/>
    <property type="molecule type" value="Genomic_DNA"/>
</dbReference>
<name>A0A3G6NAK3_9FLAO</name>
<gene>
    <name evidence="3" type="ORF">EG340_18985</name>
</gene>
<reference evidence="3 4" key="1">
    <citation type="submission" date="2018-11" db="EMBL/GenBank/DDBJ databases">
        <title>Proposal to divide the Flavobacteriaceae and reorganize its genera based on Amino Acid Identity values calculated from whole genome sequences.</title>
        <authorList>
            <person name="Nicholson A.C."/>
            <person name="Gulvik C.A."/>
            <person name="Whitney A.M."/>
            <person name="Humrighouse B.W."/>
            <person name="Bell M."/>
            <person name="Holmes B."/>
            <person name="Steigerwalt A."/>
            <person name="Villarma A."/>
            <person name="Sheth M."/>
            <person name="Batra D."/>
            <person name="Pryor J."/>
            <person name="Bernardet J.-F."/>
            <person name="Hugo C."/>
            <person name="Kampfer P."/>
            <person name="Newman J."/>
            <person name="Mcquiston J.R."/>
        </authorList>
    </citation>
    <scope>NUCLEOTIDE SEQUENCE [LARGE SCALE GENOMIC DNA]</scope>
    <source>
        <strain evidence="3 4">G0211</strain>
    </source>
</reference>
<proteinExistence type="inferred from homology"/>
<dbReference type="RefSeq" id="WP_123887306.1">
    <property type="nucleotide sequence ID" value="NZ_CP033928.1"/>
</dbReference>
<evidence type="ECO:0000259" key="2">
    <source>
        <dbReference type="Pfam" id="PF17482"/>
    </source>
</evidence>
<dbReference type="Proteomes" id="UP000269076">
    <property type="component" value="Chromosome"/>
</dbReference>
<comment type="similarity">
    <text evidence="1">Belongs to the myoviridae tail sheath protein family.</text>
</comment>
<protein>
    <submittedName>
        <fullName evidence="3">Phage tail sheath family protein</fullName>
    </submittedName>
</protein>